<gene>
    <name evidence="1" type="ORF">MCAN360_0210</name>
</gene>
<protein>
    <submittedName>
        <fullName evidence="1">Uncharacterized protein</fullName>
    </submittedName>
</protein>
<dbReference type="EMBL" id="AP014631">
    <property type="protein sequence ID" value="BAP39446.1"/>
    <property type="molecule type" value="Genomic_DNA"/>
</dbReference>
<dbReference type="AlphaFoldDB" id="A0A077L6K5"/>
<keyword evidence="2" id="KW-1185">Reference proteome</keyword>
<name>A0A077L6K5_9BACT</name>
<reference evidence="2" key="1">
    <citation type="journal article" date="2014" name="Genome Announc.">
        <title>Complete Genome Sequence of Mycoplasma canadense Strain HAZ 360_1 from Bovine Mastitic Milk in Japan.</title>
        <authorList>
            <person name="Hata E."/>
        </authorList>
    </citation>
    <scope>NUCLEOTIDE SEQUENCE [LARGE SCALE GENOMIC DNA]</scope>
    <source>
        <strain evidence="2">HAZ360_1</strain>
    </source>
</reference>
<accession>A0A077L6K5</accession>
<dbReference type="KEGG" id="mcan:MCAN360_0210"/>
<dbReference type="RefSeq" id="WP_045433411.1">
    <property type="nucleotide sequence ID" value="NZ_AP014631.1"/>
</dbReference>
<sequence>MKKSLKILLPIATLSTTLIVPISAISCSKLDKSALETKIKEVKESSKESTNTEQTKLDLLAAATKAEAALANAKTQDEINKIKDTLESEVAAIKAKNGVNSEPETPQSDSKEDTLIKKLVNVFEILEDKKDEHAQKLLKKETAIFYEWKTKQLVITKKRNSRPKWDDPSTFEYAFKLKDAIDLEGTQFVSNERPTYQNSKGQTKLQQGLKYLVHVKNQTENDDNTKTVEFELEILYKIATYSNDGNHAISSDSNSSKILLSVKINKDEKISSDEDGKSAEISEETAKEINEWAKTTSNVFSLSKSINNKEDIKNKLKAKQIDLWYSYSQNKIAMVEVGKHPQWKELEEKDYLFISKDDFAWNPGGKKYQLANASDPTWVKKGKTSISSKIDYEIKEEEEGKFKVILKYKGAEFIVNQPPKIGTEVITHQEIEIA</sequence>
<dbReference type="Proteomes" id="UP000031641">
    <property type="component" value="Chromosome"/>
</dbReference>
<organism evidence="1 2">
    <name type="scientific">Metamycoplasma canadense</name>
    <dbReference type="NCBI Taxonomy" id="29554"/>
    <lineage>
        <taxon>Bacteria</taxon>
        <taxon>Bacillati</taxon>
        <taxon>Mycoplasmatota</taxon>
        <taxon>Mycoplasmoidales</taxon>
        <taxon>Metamycoplasmataceae</taxon>
        <taxon>Metamycoplasma</taxon>
    </lineage>
</organism>
<proteinExistence type="predicted"/>
<dbReference type="OrthoDB" id="403989at2"/>
<dbReference type="PROSITE" id="PS51257">
    <property type="entry name" value="PROKAR_LIPOPROTEIN"/>
    <property type="match status" value="1"/>
</dbReference>
<dbReference type="HOGENOM" id="CLU_631374_0_0_14"/>
<evidence type="ECO:0000313" key="2">
    <source>
        <dbReference type="Proteomes" id="UP000031641"/>
    </source>
</evidence>
<evidence type="ECO:0000313" key="1">
    <source>
        <dbReference type="EMBL" id="BAP39446.1"/>
    </source>
</evidence>